<dbReference type="InterPro" id="IPR051977">
    <property type="entry name" value="Rab11-interacting_regulator"/>
</dbReference>
<sequence>MEVPQIVLDHEDEERIRSAFRPPSPMGLEAGSASSTAVASRLFARSRKNSYSSEPELIQIDGSASDPADPMGSMAIELSSLSKRLSECQEEKSLLNEERTRLRADNNMLQERIHSLEDQFATAESHFEQRLESEKQRAKEAIQRAEREKQLELENLQYRKQVLERDLENARKECKRIQEENDDWQSRFSKQQNELEEYKRLSEELEKEKKLLRAQFETYRKEAEEELQVHQDHLDQLSQQTDELREMHSGTRQRHGSVDLIQELEMRCESLKHENKELRESNEELKAQILTQSVQSGQMLLANGPSLAAELSGMDSDEVGRLGASPDSTHEALRVEKQELMKALHEQELCNQHLRKYIDGILLRVVELYPEILEVASSSSCHQSEPEKTVSTATTEAH</sequence>
<dbReference type="SUPFAM" id="SSF144270">
    <property type="entry name" value="Eferin C-derminal domain-like"/>
    <property type="match status" value="1"/>
</dbReference>
<keyword evidence="5" id="KW-0967">Endosome</keyword>
<feature type="domain" description="FIP-RBD" evidence="10">
    <location>
        <begin position="314"/>
        <end position="376"/>
    </location>
</feature>
<dbReference type="PROSITE" id="PS51511">
    <property type="entry name" value="FIP_RBD"/>
    <property type="match status" value="1"/>
</dbReference>
<evidence type="ECO:0000256" key="4">
    <source>
        <dbReference type="ARBA" id="ARBA00022448"/>
    </source>
</evidence>
<evidence type="ECO:0000256" key="3">
    <source>
        <dbReference type="ARBA" id="ARBA00004654"/>
    </source>
</evidence>
<keyword evidence="7" id="KW-0472">Membrane</keyword>
<dbReference type="EMBL" id="CAJFCV020000002">
    <property type="protein sequence ID" value="CAG9095638.1"/>
    <property type="molecule type" value="Genomic_DNA"/>
</dbReference>
<dbReference type="PANTHER" id="PTHR15726">
    <property type="entry name" value="RAB11-FAMILY INTERACTING PROTEIN"/>
    <property type="match status" value="1"/>
</dbReference>
<evidence type="ECO:0000256" key="5">
    <source>
        <dbReference type="ARBA" id="ARBA00022753"/>
    </source>
</evidence>
<comment type="caution">
    <text evidence="11">The sequence shown here is derived from an EMBL/GenBank/DDBJ whole genome shotgun (WGS) entry which is preliminary data.</text>
</comment>
<organism evidence="11 12">
    <name type="scientific">Bursaphelenchus xylophilus</name>
    <name type="common">Pinewood nematode worm</name>
    <name type="synonym">Aphelenchoides xylophilus</name>
    <dbReference type="NCBI Taxonomy" id="6326"/>
    <lineage>
        <taxon>Eukaryota</taxon>
        <taxon>Metazoa</taxon>
        <taxon>Ecdysozoa</taxon>
        <taxon>Nematoda</taxon>
        <taxon>Chromadorea</taxon>
        <taxon>Rhabditida</taxon>
        <taxon>Tylenchina</taxon>
        <taxon>Tylenchomorpha</taxon>
        <taxon>Aphelenchoidea</taxon>
        <taxon>Aphelenchoididae</taxon>
        <taxon>Bursaphelenchus</taxon>
    </lineage>
</organism>
<dbReference type="GO" id="GO:0032154">
    <property type="term" value="C:cleavage furrow"/>
    <property type="evidence" value="ECO:0007669"/>
    <property type="project" value="UniProtKB-SubCell"/>
</dbReference>
<dbReference type="InterPro" id="IPR019018">
    <property type="entry name" value="Rab-bd_FIP-RBD"/>
</dbReference>
<evidence type="ECO:0000256" key="7">
    <source>
        <dbReference type="ARBA" id="ARBA00023136"/>
    </source>
</evidence>
<dbReference type="InterPro" id="IPR037245">
    <property type="entry name" value="FIP-RBD_C_sf"/>
</dbReference>
<dbReference type="GO" id="GO:0055038">
    <property type="term" value="C:recycling endosome membrane"/>
    <property type="evidence" value="ECO:0007669"/>
    <property type="project" value="UniProtKB-SubCell"/>
</dbReference>
<evidence type="ECO:0000259" key="10">
    <source>
        <dbReference type="PROSITE" id="PS51511"/>
    </source>
</evidence>
<dbReference type="SMR" id="A0A811KG95"/>
<feature type="coiled-coil region" evidence="8">
    <location>
        <begin position="78"/>
        <end position="295"/>
    </location>
</feature>
<dbReference type="GO" id="GO:0030139">
    <property type="term" value="C:endocytic vesicle"/>
    <property type="evidence" value="ECO:0007669"/>
    <property type="project" value="TreeGrafter"/>
</dbReference>
<accession>A0A811KG95</accession>
<keyword evidence="12" id="KW-1185">Reference proteome</keyword>
<dbReference type="OrthoDB" id="418358at2759"/>
<evidence type="ECO:0000256" key="1">
    <source>
        <dbReference type="ARBA" id="ARBA00004214"/>
    </source>
</evidence>
<evidence type="ECO:0000256" key="2">
    <source>
        <dbReference type="ARBA" id="ARBA00004626"/>
    </source>
</evidence>
<feature type="region of interest" description="Disordered" evidence="9">
    <location>
        <begin position="376"/>
        <end position="398"/>
    </location>
</feature>
<dbReference type="EMBL" id="CAJFDI010000002">
    <property type="protein sequence ID" value="CAD5214767.1"/>
    <property type="molecule type" value="Genomic_DNA"/>
</dbReference>
<dbReference type="GO" id="GO:0032465">
    <property type="term" value="P:regulation of cytokinesis"/>
    <property type="evidence" value="ECO:0007669"/>
    <property type="project" value="TreeGrafter"/>
</dbReference>
<dbReference type="PANTHER" id="PTHR15726:SF7">
    <property type="entry name" value="NUCLEAR FALLOUT, ISOFORM J"/>
    <property type="match status" value="1"/>
</dbReference>
<dbReference type="InterPro" id="IPR057316">
    <property type="entry name" value="Rab11-FIP3/4_dom"/>
</dbReference>
<reference evidence="11" key="1">
    <citation type="submission" date="2020-09" db="EMBL/GenBank/DDBJ databases">
        <authorList>
            <person name="Kikuchi T."/>
        </authorList>
    </citation>
    <scope>NUCLEOTIDE SEQUENCE</scope>
    <source>
        <strain evidence="11">Ka4C1</strain>
    </source>
</reference>
<evidence type="ECO:0000256" key="9">
    <source>
        <dbReference type="SAM" id="MobiDB-lite"/>
    </source>
</evidence>
<name>A0A811KG95_BURXY</name>
<dbReference type="Pfam" id="PF09457">
    <property type="entry name" value="RBD-FIP"/>
    <property type="match status" value="1"/>
</dbReference>
<keyword evidence="4" id="KW-0813">Transport</keyword>
<evidence type="ECO:0000256" key="8">
    <source>
        <dbReference type="SAM" id="Coils"/>
    </source>
</evidence>
<comment type="subcellular location">
    <subcellularLocation>
        <location evidence="2">Cleavage furrow</location>
    </subcellularLocation>
    <subcellularLocation>
        <location evidence="1">Midbody</location>
    </subcellularLocation>
    <subcellularLocation>
        <location evidence="3">Recycling endosome membrane</location>
        <topology evidence="3">Peripheral membrane protein</topology>
    </subcellularLocation>
</comment>
<gene>
    <name evidence="11" type="ORF">BXYJ_LOCUS3694</name>
</gene>
<evidence type="ECO:0000313" key="12">
    <source>
        <dbReference type="Proteomes" id="UP000659654"/>
    </source>
</evidence>
<keyword evidence="6 8" id="KW-0175">Coiled coil</keyword>
<protein>
    <submittedName>
        <fullName evidence="11">(pine wood nematode) hypothetical protein</fullName>
    </submittedName>
</protein>
<dbReference type="Proteomes" id="UP000659654">
    <property type="component" value="Unassembled WGS sequence"/>
</dbReference>
<evidence type="ECO:0000256" key="6">
    <source>
        <dbReference type="ARBA" id="ARBA00023054"/>
    </source>
</evidence>
<dbReference type="Pfam" id="PF25450">
    <property type="entry name" value="Rab11-FIP3"/>
    <property type="match status" value="1"/>
</dbReference>
<evidence type="ECO:0000313" key="11">
    <source>
        <dbReference type="EMBL" id="CAD5214767.1"/>
    </source>
</evidence>
<dbReference type="AlphaFoldDB" id="A0A811KG95"/>
<proteinExistence type="predicted"/>
<dbReference type="Proteomes" id="UP000582659">
    <property type="component" value="Unassembled WGS sequence"/>
</dbReference>
<dbReference type="Gene3D" id="1.20.5.2440">
    <property type="match status" value="1"/>
</dbReference>
<dbReference type="GO" id="GO:0030496">
    <property type="term" value="C:midbody"/>
    <property type="evidence" value="ECO:0007669"/>
    <property type="project" value="UniProtKB-SubCell"/>
</dbReference>
<dbReference type="GO" id="GO:0032456">
    <property type="term" value="P:endocytic recycling"/>
    <property type="evidence" value="ECO:0007669"/>
    <property type="project" value="TreeGrafter"/>
</dbReference>